<keyword evidence="3" id="KW-1185">Reference proteome</keyword>
<keyword evidence="1" id="KW-0812">Transmembrane</keyword>
<dbReference type="RefSeq" id="WP_267151120.1">
    <property type="nucleotide sequence ID" value="NZ_JAPMLT010000003.1"/>
</dbReference>
<accession>A0ABT3WYW7</accession>
<keyword evidence="1" id="KW-1133">Transmembrane helix</keyword>
<dbReference type="EMBL" id="JAPMLT010000003">
    <property type="protein sequence ID" value="MCX7569870.1"/>
    <property type="molecule type" value="Genomic_DNA"/>
</dbReference>
<gene>
    <name evidence="2" type="ORF">OS242_07825</name>
</gene>
<keyword evidence="1" id="KW-0472">Membrane</keyword>
<comment type="caution">
    <text evidence="2">The sequence shown here is derived from an EMBL/GenBank/DDBJ whole genome shotgun (WGS) entry which is preliminary data.</text>
</comment>
<name>A0ABT3WYW7_9BACL</name>
<protein>
    <submittedName>
        <fullName evidence="2">Uncharacterized protein</fullName>
    </submittedName>
</protein>
<proteinExistence type="predicted"/>
<organism evidence="2 3">
    <name type="scientific">Tumebacillus lacus</name>
    <dbReference type="NCBI Taxonomy" id="2995335"/>
    <lineage>
        <taxon>Bacteria</taxon>
        <taxon>Bacillati</taxon>
        <taxon>Bacillota</taxon>
        <taxon>Bacilli</taxon>
        <taxon>Bacillales</taxon>
        <taxon>Alicyclobacillaceae</taxon>
        <taxon>Tumebacillus</taxon>
    </lineage>
</organism>
<evidence type="ECO:0000313" key="3">
    <source>
        <dbReference type="Proteomes" id="UP001208017"/>
    </source>
</evidence>
<reference evidence="2 3" key="1">
    <citation type="submission" date="2022-11" db="EMBL/GenBank/DDBJ databases">
        <title>Study of microbial diversity in lake waters.</title>
        <authorList>
            <person name="Zhang J."/>
        </authorList>
    </citation>
    <scope>NUCLEOTIDE SEQUENCE [LARGE SCALE GENOMIC DNA]</scope>
    <source>
        <strain evidence="2 3">DT12</strain>
    </source>
</reference>
<feature type="transmembrane region" description="Helical" evidence="1">
    <location>
        <begin position="33"/>
        <end position="51"/>
    </location>
</feature>
<evidence type="ECO:0000256" key="1">
    <source>
        <dbReference type="SAM" id="Phobius"/>
    </source>
</evidence>
<sequence>MDDFNIHSNRNDEIQHAVHGQDTAAKKGGAKSWLTILGVLAAVAVIAIWVLG</sequence>
<dbReference type="Proteomes" id="UP001208017">
    <property type="component" value="Unassembled WGS sequence"/>
</dbReference>
<evidence type="ECO:0000313" key="2">
    <source>
        <dbReference type="EMBL" id="MCX7569870.1"/>
    </source>
</evidence>